<comment type="caution">
    <text evidence="3">The sequence shown here is derived from an EMBL/GenBank/DDBJ whole genome shotgun (WGS) entry which is preliminary data.</text>
</comment>
<dbReference type="InterPro" id="IPR011990">
    <property type="entry name" value="TPR-like_helical_dom_sf"/>
</dbReference>
<evidence type="ECO:0000313" key="3">
    <source>
        <dbReference type="EMBL" id="GGB24229.1"/>
    </source>
</evidence>
<evidence type="ECO:0000256" key="1">
    <source>
        <dbReference type="SAM" id="MobiDB-lite"/>
    </source>
</evidence>
<feature type="signal peptide" evidence="2">
    <location>
        <begin position="1"/>
        <end position="30"/>
    </location>
</feature>
<reference evidence="3" key="2">
    <citation type="submission" date="2020-09" db="EMBL/GenBank/DDBJ databases">
        <authorList>
            <person name="Sun Q."/>
            <person name="Zhou Y."/>
        </authorList>
    </citation>
    <scope>NUCLEOTIDE SEQUENCE</scope>
    <source>
        <strain evidence="3">CGMCC 1.15330</strain>
    </source>
</reference>
<dbReference type="PROSITE" id="PS51257">
    <property type="entry name" value="PROKAR_LIPOPROTEIN"/>
    <property type="match status" value="1"/>
</dbReference>
<feature type="region of interest" description="Disordered" evidence="1">
    <location>
        <begin position="506"/>
        <end position="549"/>
    </location>
</feature>
<dbReference type="SMART" id="SM00028">
    <property type="entry name" value="TPR"/>
    <property type="match status" value="4"/>
</dbReference>
<feature type="compositionally biased region" description="Low complexity" evidence="1">
    <location>
        <begin position="538"/>
        <end position="549"/>
    </location>
</feature>
<gene>
    <name evidence="3" type="ORF">GCM10011380_12240</name>
</gene>
<dbReference type="Proteomes" id="UP000623067">
    <property type="component" value="Unassembled WGS sequence"/>
</dbReference>
<name>A0A916T1H9_9SPHN</name>
<dbReference type="Pfam" id="PF14559">
    <property type="entry name" value="TPR_19"/>
    <property type="match status" value="1"/>
</dbReference>
<dbReference type="SUPFAM" id="SSF48452">
    <property type="entry name" value="TPR-like"/>
    <property type="match status" value="2"/>
</dbReference>
<organism evidence="3 4">
    <name type="scientific">Sphingomonas metalli</name>
    <dbReference type="NCBI Taxonomy" id="1779358"/>
    <lineage>
        <taxon>Bacteria</taxon>
        <taxon>Pseudomonadati</taxon>
        <taxon>Pseudomonadota</taxon>
        <taxon>Alphaproteobacteria</taxon>
        <taxon>Sphingomonadales</taxon>
        <taxon>Sphingomonadaceae</taxon>
        <taxon>Sphingomonas</taxon>
    </lineage>
</organism>
<dbReference type="InterPro" id="IPR019734">
    <property type="entry name" value="TPR_rpt"/>
</dbReference>
<sequence>MTAKVHLHGRTTLLAILLAGASLLGGCKSAAERAAAAMAQGQQLAAAGQYAAAQQQFDIAVQARDDLPDLWMMRARNQIALGDYSGAYASYRNALDQDRTNREALDAMAQLSLASKRFDDARDYGEQILALAPQDPTGLLVTASVAFEMGRFQAASDTVRQLLKVAPDNERGLVLLGRLEERRGRLQEAAALVEPIFKQRGGGDELRALLAKIYGDQADGKGLLAIAQRDAADRPRDPKVMQTLAQRQATVGGIAAALDALNTAHTVKPGDAMRAETVLTLARADVAPAAIVAAASGLVSPQVDLVTALAEYAIARGDYRAAAALVARLPAGNGEDRTDQEGLRAFIAAAGGQMQDASRRADAVLAIDSGEPYALMARSQVELAGRNLDAALRDARLVVSQNQQFATGYAFLARVLNARGDRILADKTLFDGNNGDKANPLALRQLVMLLVARGRSGDALSYVRRYTIENRDVPAGWTMRQALCRSTGDAACVQRATAVLARLRGGDGPAPRIPDDELESARDLRDVYGDAGDDGDDGTAATAAAGNAQ</sequence>
<reference evidence="3" key="1">
    <citation type="journal article" date="2014" name="Int. J. Syst. Evol. Microbiol.">
        <title>Complete genome sequence of Corynebacterium casei LMG S-19264T (=DSM 44701T), isolated from a smear-ripened cheese.</title>
        <authorList>
            <consortium name="US DOE Joint Genome Institute (JGI-PGF)"/>
            <person name="Walter F."/>
            <person name="Albersmeier A."/>
            <person name="Kalinowski J."/>
            <person name="Ruckert C."/>
        </authorList>
    </citation>
    <scope>NUCLEOTIDE SEQUENCE</scope>
    <source>
        <strain evidence="3">CGMCC 1.15330</strain>
    </source>
</reference>
<dbReference type="PANTHER" id="PTHR12558">
    <property type="entry name" value="CELL DIVISION CYCLE 16,23,27"/>
    <property type="match status" value="1"/>
</dbReference>
<keyword evidence="4" id="KW-1185">Reference proteome</keyword>
<dbReference type="EMBL" id="BMIH01000002">
    <property type="protein sequence ID" value="GGB24229.1"/>
    <property type="molecule type" value="Genomic_DNA"/>
</dbReference>
<feature type="compositionally biased region" description="Basic and acidic residues" evidence="1">
    <location>
        <begin position="513"/>
        <end position="528"/>
    </location>
</feature>
<proteinExistence type="predicted"/>
<dbReference type="PANTHER" id="PTHR12558:SF13">
    <property type="entry name" value="CELL DIVISION CYCLE PROTEIN 27 HOMOLOG"/>
    <property type="match status" value="1"/>
</dbReference>
<accession>A0A916T1H9</accession>
<evidence type="ECO:0008006" key="5">
    <source>
        <dbReference type="Google" id="ProtNLM"/>
    </source>
</evidence>
<protein>
    <recommendedName>
        <fullName evidence="5">Tetratricopeptide repeat protein</fullName>
    </recommendedName>
</protein>
<evidence type="ECO:0000256" key="2">
    <source>
        <dbReference type="SAM" id="SignalP"/>
    </source>
</evidence>
<dbReference type="RefSeq" id="WP_188657891.1">
    <property type="nucleotide sequence ID" value="NZ_BMIH01000002.1"/>
</dbReference>
<evidence type="ECO:0000313" key="4">
    <source>
        <dbReference type="Proteomes" id="UP000623067"/>
    </source>
</evidence>
<feature type="chain" id="PRO_5037403556" description="Tetratricopeptide repeat protein" evidence="2">
    <location>
        <begin position="31"/>
        <end position="549"/>
    </location>
</feature>
<keyword evidence="2" id="KW-0732">Signal</keyword>
<dbReference type="Pfam" id="PF13432">
    <property type="entry name" value="TPR_16"/>
    <property type="match status" value="1"/>
</dbReference>
<dbReference type="AlphaFoldDB" id="A0A916T1H9"/>
<dbReference type="Gene3D" id="1.25.40.10">
    <property type="entry name" value="Tetratricopeptide repeat domain"/>
    <property type="match status" value="2"/>
</dbReference>